<dbReference type="InterPro" id="IPR050979">
    <property type="entry name" value="LD-transpeptidase"/>
</dbReference>
<dbReference type="InterPro" id="IPR036366">
    <property type="entry name" value="PGBDSf"/>
</dbReference>
<dbReference type="PANTHER" id="PTHR30582">
    <property type="entry name" value="L,D-TRANSPEPTIDASE"/>
    <property type="match status" value="1"/>
</dbReference>
<feature type="compositionally biased region" description="Low complexity" evidence="7">
    <location>
        <begin position="63"/>
        <end position="80"/>
    </location>
</feature>
<evidence type="ECO:0000256" key="1">
    <source>
        <dbReference type="ARBA" id="ARBA00004752"/>
    </source>
</evidence>
<dbReference type="SUPFAM" id="SSF141523">
    <property type="entry name" value="L,D-transpeptidase catalytic domain-like"/>
    <property type="match status" value="1"/>
</dbReference>
<dbReference type="Gene3D" id="1.10.101.10">
    <property type="entry name" value="PGBD-like superfamily/PGBD"/>
    <property type="match status" value="2"/>
</dbReference>
<dbReference type="AlphaFoldDB" id="A0A255E1Q2"/>
<dbReference type="Pfam" id="PF01471">
    <property type="entry name" value="PG_binding_1"/>
    <property type="match status" value="2"/>
</dbReference>
<dbReference type="EMBL" id="NMVI01000025">
    <property type="protein sequence ID" value="OYN85426.1"/>
    <property type="molecule type" value="Genomic_DNA"/>
</dbReference>
<dbReference type="PROSITE" id="PS52029">
    <property type="entry name" value="LD_TPASE"/>
    <property type="match status" value="1"/>
</dbReference>
<feature type="region of interest" description="Disordered" evidence="7">
    <location>
        <begin position="44"/>
        <end position="130"/>
    </location>
</feature>
<dbReference type="Gene3D" id="2.40.440.10">
    <property type="entry name" value="L,D-transpeptidase catalytic domain-like"/>
    <property type="match status" value="1"/>
</dbReference>
<evidence type="ECO:0000256" key="5">
    <source>
        <dbReference type="ARBA" id="ARBA00023316"/>
    </source>
</evidence>
<dbReference type="GO" id="GO:0071555">
    <property type="term" value="P:cell wall organization"/>
    <property type="evidence" value="ECO:0007669"/>
    <property type="project" value="UniProtKB-UniRule"/>
</dbReference>
<protein>
    <submittedName>
        <fullName evidence="9">Peptidoglycan-binding protein</fullName>
    </submittedName>
</protein>
<keyword evidence="2" id="KW-0808">Transferase</keyword>
<organism evidence="9 10">
    <name type="scientific">Parenemella sanctibonifatiensis</name>
    <dbReference type="NCBI Taxonomy" id="2016505"/>
    <lineage>
        <taxon>Bacteria</taxon>
        <taxon>Bacillati</taxon>
        <taxon>Actinomycetota</taxon>
        <taxon>Actinomycetes</taxon>
        <taxon>Propionibacteriales</taxon>
        <taxon>Propionibacteriaceae</taxon>
        <taxon>Parenemella</taxon>
    </lineage>
</organism>
<dbReference type="UniPathway" id="UPA00219"/>
<reference evidence="9 10" key="1">
    <citation type="submission" date="2017-07" db="EMBL/GenBank/DDBJ databases">
        <title>Draft whole genome sequences of clinical Proprionibacteriaceae strains.</title>
        <authorList>
            <person name="Bernier A.-M."/>
            <person name="Bernard K."/>
            <person name="Domingo M.-C."/>
        </authorList>
    </citation>
    <scope>NUCLEOTIDE SEQUENCE [LARGE SCALE GENOMIC DNA]</scope>
    <source>
        <strain evidence="9 10">NML 160184</strain>
    </source>
</reference>
<dbReference type="InterPro" id="IPR002477">
    <property type="entry name" value="Peptidoglycan-bd-like"/>
</dbReference>
<dbReference type="Proteomes" id="UP000216533">
    <property type="component" value="Unassembled WGS sequence"/>
</dbReference>
<dbReference type="GO" id="GO:0005576">
    <property type="term" value="C:extracellular region"/>
    <property type="evidence" value="ECO:0007669"/>
    <property type="project" value="TreeGrafter"/>
</dbReference>
<dbReference type="PANTHER" id="PTHR30582:SF33">
    <property type="entry name" value="EXPORTED PROTEIN"/>
    <property type="match status" value="1"/>
</dbReference>
<evidence type="ECO:0000256" key="4">
    <source>
        <dbReference type="ARBA" id="ARBA00022984"/>
    </source>
</evidence>
<keyword evidence="4 6" id="KW-0573">Peptidoglycan synthesis</keyword>
<dbReference type="GO" id="GO:0008360">
    <property type="term" value="P:regulation of cell shape"/>
    <property type="evidence" value="ECO:0007669"/>
    <property type="project" value="UniProtKB-UniRule"/>
</dbReference>
<evidence type="ECO:0000313" key="9">
    <source>
        <dbReference type="EMBL" id="OYN85426.1"/>
    </source>
</evidence>
<feature type="domain" description="L,D-TPase catalytic" evidence="8">
    <location>
        <begin position="305"/>
        <end position="417"/>
    </location>
</feature>
<dbReference type="SUPFAM" id="SSF47090">
    <property type="entry name" value="PGBD-like"/>
    <property type="match status" value="2"/>
</dbReference>
<keyword evidence="3 6" id="KW-0133">Cell shape</keyword>
<feature type="compositionally biased region" description="Pro residues" evidence="7">
    <location>
        <begin position="81"/>
        <end position="96"/>
    </location>
</feature>
<dbReference type="GO" id="GO:0018104">
    <property type="term" value="P:peptidoglycan-protein cross-linking"/>
    <property type="evidence" value="ECO:0007669"/>
    <property type="project" value="TreeGrafter"/>
</dbReference>
<evidence type="ECO:0000313" key="10">
    <source>
        <dbReference type="Proteomes" id="UP000216533"/>
    </source>
</evidence>
<feature type="active site" description="Proton donor/acceptor" evidence="6">
    <location>
        <position position="375"/>
    </location>
</feature>
<dbReference type="InterPro" id="IPR036365">
    <property type="entry name" value="PGBD-like_sf"/>
</dbReference>
<proteinExistence type="predicted"/>
<comment type="caution">
    <text evidence="9">The sequence shown here is derived from an EMBL/GenBank/DDBJ whole genome shotgun (WGS) entry which is preliminary data.</text>
</comment>
<dbReference type="InterPro" id="IPR038063">
    <property type="entry name" value="Transpep_catalytic_dom"/>
</dbReference>
<sequence>MLSFPCPSGHKGELVLRDHLSRLAAIVAIAVLVITGCAPGPELAHPAQGQSVEPTPAAPTPTPVTSAPESAPEPTAAETPVPTPTIEPSTPAPSPTPAATRPVDTTPSPSPTTAASPTAGPAILKAGSRGPQVRELQARLRQLDWFVGQVTDLYGRTTTASVEGFQAKRGLPVSGAVDQKTWDTLVSMTKAPTEAELANRPEPGEVILERGARGDQVRELQARLKQLNWFSGNVTDFYGDQTVASVSGFQERRGLVPSGVVDRTTWDRLVGMTRTPTQDELHNVAPTPKAPSNAPQLDPRCMTGRVICIDKSSNMLWWVVDGTVRISFDVRFGTELSPTREGQFQVYWKSRNHVSSLYHTPMPWAMFFSGGQAVHYSADFARRGQVGGSHGCVNVRDKDGIAELYSQVREGDTVIVFRS</sequence>
<dbReference type="Pfam" id="PF03734">
    <property type="entry name" value="YkuD"/>
    <property type="match status" value="1"/>
</dbReference>
<dbReference type="GO" id="GO:0016740">
    <property type="term" value="F:transferase activity"/>
    <property type="evidence" value="ECO:0007669"/>
    <property type="project" value="UniProtKB-KW"/>
</dbReference>
<feature type="active site" description="Nucleophile" evidence="6">
    <location>
        <position position="392"/>
    </location>
</feature>
<keyword evidence="5 6" id="KW-0961">Cell wall biogenesis/degradation</keyword>
<evidence type="ECO:0000256" key="2">
    <source>
        <dbReference type="ARBA" id="ARBA00022679"/>
    </source>
</evidence>
<name>A0A255E1Q2_9ACTN</name>
<accession>A0A255E1Q2</accession>
<evidence type="ECO:0000256" key="6">
    <source>
        <dbReference type="PROSITE-ProRule" id="PRU01373"/>
    </source>
</evidence>
<comment type="pathway">
    <text evidence="1 6">Cell wall biogenesis; peptidoglycan biosynthesis.</text>
</comment>
<evidence type="ECO:0000259" key="8">
    <source>
        <dbReference type="PROSITE" id="PS52029"/>
    </source>
</evidence>
<evidence type="ECO:0000256" key="3">
    <source>
        <dbReference type="ARBA" id="ARBA00022960"/>
    </source>
</evidence>
<dbReference type="CDD" id="cd16913">
    <property type="entry name" value="YkuD_like"/>
    <property type="match status" value="1"/>
</dbReference>
<dbReference type="GO" id="GO:0071972">
    <property type="term" value="F:peptidoglycan L,D-transpeptidase activity"/>
    <property type="evidence" value="ECO:0007669"/>
    <property type="project" value="TreeGrafter"/>
</dbReference>
<evidence type="ECO:0000256" key="7">
    <source>
        <dbReference type="SAM" id="MobiDB-lite"/>
    </source>
</evidence>
<dbReference type="InterPro" id="IPR005490">
    <property type="entry name" value="LD_TPept_cat_dom"/>
</dbReference>
<feature type="compositionally biased region" description="Low complexity" evidence="7">
    <location>
        <begin position="97"/>
        <end position="122"/>
    </location>
</feature>
<gene>
    <name evidence="9" type="ORF">CGZ92_10600</name>
</gene>